<dbReference type="FunFam" id="3.30.160.60:FF:000060">
    <property type="entry name" value="zinc finger protein 436"/>
    <property type="match status" value="1"/>
</dbReference>
<dbReference type="Proteomes" id="UP000694851">
    <property type="component" value="Unplaced"/>
</dbReference>
<dbReference type="GO" id="GO:0008270">
    <property type="term" value="F:zinc ion binding"/>
    <property type="evidence" value="ECO:0007669"/>
    <property type="project" value="UniProtKB-KW"/>
</dbReference>
<feature type="domain" description="C2H2-type" evidence="14">
    <location>
        <begin position="267"/>
        <end position="290"/>
    </location>
</feature>
<evidence type="ECO:0000256" key="7">
    <source>
        <dbReference type="ARBA" id="ARBA00022833"/>
    </source>
</evidence>
<feature type="domain" description="C2H2-type" evidence="14">
    <location>
        <begin position="294"/>
        <end position="321"/>
    </location>
</feature>
<feature type="domain" description="C2H2-type" evidence="14">
    <location>
        <begin position="378"/>
        <end position="405"/>
    </location>
</feature>
<feature type="domain" description="C2H2-type" evidence="14">
    <location>
        <begin position="406"/>
        <end position="433"/>
    </location>
</feature>
<evidence type="ECO:0000256" key="13">
    <source>
        <dbReference type="SAM" id="MobiDB-lite"/>
    </source>
</evidence>
<feature type="domain" description="C2H2-type" evidence="14">
    <location>
        <begin position="175"/>
        <end position="202"/>
    </location>
</feature>
<dbReference type="GO" id="GO:0000981">
    <property type="term" value="F:DNA-binding transcription factor activity, RNA polymerase II-specific"/>
    <property type="evidence" value="ECO:0007669"/>
    <property type="project" value="TreeGrafter"/>
</dbReference>
<keyword evidence="7" id="KW-0862">Zinc</keyword>
<evidence type="ECO:0000259" key="15">
    <source>
        <dbReference type="PROSITE" id="PS50805"/>
    </source>
</evidence>
<keyword evidence="5" id="KW-0677">Repeat</keyword>
<dbReference type="PANTHER" id="PTHR24394">
    <property type="entry name" value="ZINC FINGER PROTEIN"/>
    <property type="match status" value="1"/>
</dbReference>
<sequence>MEVLDLEGAKESSFPPQMSLRLRDAPRMIPARAERGPPAPGPPSSPSASSPLRPQSRKAAAAQRGPAQDNMTFEDVVVYFSLEEWRLLDEAQRRLYLDVMLENFALISSLGLCGIENKKAPSGKSVSLERMPQIRTPKPDASIQKVHHCGVCIPIMEGILYLPEYQGAHTGQKLNTCVACGKQFSFSANLYQHQKEHSGRKPYGKDVDRASFVESYRSHSSGKPFTCGEVERDSFASVGLLQHQATPKKVHSSPECDKAFHRAKNPYMCCECGKTFCHKRTLVQHQRIHSEGLYECSECGKTFSYKHTFVQHKTIHTGERPFHCSECGKAFRVKYKLVQHQRIHTGERPYECSECGKAFRCKSKLAQHERIHTGARPYECAECGKFFKQSSSLIRHQRIHSGARPYECGECGKSFRQSSILIQHQRVHTGERPYECSECGKSFKQNSGLIQHRRVHTGARPYECSKCGKPFSQSSSLIHHQRVHTEGERTYECSECGKFCSQNYSLIQHHKLHTRERL</sequence>
<evidence type="ECO:0000256" key="9">
    <source>
        <dbReference type="ARBA" id="ARBA00023125"/>
    </source>
</evidence>
<dbReference type="GO" id="GO:0005634">
    <property type="term" value="C:nucleus"/>
    <property type="evidence" value="ECO:0007669"/>
    <property type="project" value="UniProtKB-SubCell"/>
</dbReference>
<dbReference type="GeneID" id="109376676"/>
<evidence type="ECO:0000256" key="12">
    <source>
        <dbReference type="PROSITE-ProRule" id="PRU00042"/>
    </source>
</evidence>
<comment type="similarity">
    <text evidence="3">Belongs to the krueppel C2H2-type zinc-finger protein family.</text>
</comment>
<dbReference type="FunFam" id="3.30.160.60:FF:000249">
    <property type="entry name" value="Zinc finger protein 154"/>
    <property type="match status" value="1"/>
</dbReference>
<dbReference type="Pfam" id="PF01352">
    <property type="entry name" value="KRAB"/>
    <property type="match status" value="1"/>
</dbReference>
<evidence type="ECO:0000256" key="10">
    <source>
        <dbReference type="ARBA" id="ARBA00023163"/>
    </source>
</evidence>
<evidence type="ECO:0000313" key="17">
    <source>
        <dbReference type="RefSeq" id="XP_019488294.1"/>
    </source>
</evidence>
<dbReference type="Gene3D" id="6.10.140.140">
    <property type="match status" value="1"/>
</dbReference>
<comment type="subcellular location">
    <subcellularLocation>
        <location evidence="2">Nucleus</location>
    </subcellularLocation>
</comment>
<feature type="domain" description="C2H2-type" evidence="14">
    <location>
        <begin position="322"/>
        <end position="349"/>
    </location>
</feature>
<organism evidence="16 17">
    <name type="scientific">Hipposideros armiger</name>
    <name type="common">Great Himalayan leaf-nosed bat</name>
    <dbReference type="NCBI Taxonomy" id="186990"/>
    <lineage>
        <taxon>Eukaryota</taxon>
        <taxon>Metazoa</taxon>
        <taxon>Chordata</taxon>
        <taxon>Craniata</taxon>
        <taxon>Vertebrata</taxon>
        <taxon>Euteleostomi</taxon>
        <taxon>Mammalia</taxon>
        <taxon>Eutheria</taxon>
        <taxon>Laurasiatheria</taxon>
        <taxon>Chiroptera</taxon>
        <taxon>Yinpterochiroptera</taxon>
        <taxon>Rhinolophoidea</taxon>
        <taxon>Hipposideridae</taxon>
        <taxon>Hipposideros</taxon>
    </lineage>
</organism>
<gene>
    <name evidence="17" type="primary">LOC109376676</name>
</gene>
<keyword evidence="9" id="KW-0238">DNA-binding</keyword>
<dbReference type="PANTHER" id="PTHR24394:SF48">
    <property type="entry name" value="ZINC FINGER PROTEIN 771"/>
    <property type="match status" value="1"/>
</dbReference>
<evidence type="ECO:0000256" key="4">
    <source>
        <dbReference type="ARBA" id="ARBA00022723"/>
    </source>
</evidence>
<dbReference type="InterPro" id="IPR001909">
    <property type="entry name" value="KRAB"/>
</dbReference>
<keyword evidence="6 12" id="KW-0863">Zinc-finger</keyword>
<dbReference type="SMART" id="SM00349">
    <property type="entry name" value="KRAB"/>
    <property type="match status" value="1"/>
</dbReference>
<accession>A0A8B7QHM5</accession>
<dbReference type="CDD" id="cd07765">
    <property type="entry name" value="KRAB_A-box"/>
    <property type="match status" value="1"/>
</dbReference>
<dbReference type="RefSeq" id="XP_019488294.1">
    <property type="nucleotide sequence ID" value="XM_019632749.1"/>
</dbReference>
<evidence type="ECO:0000259" key="14">
    <source>
        <dbReference type="PROSITE" id="PS50157"/>
    </source>
</evidence>
<proteinExistence type="inferred from homology"/>
<dbReference type="FunFam" id="3.30.160.60:FF:001270">
    <property type="entry name" value="zinc finger protein 583 isoform X1"/>
    <property type="match status" value="1"/>
</dbReference>
<feature type="domain" description="C2H2-type" evidence="14">
    <location>
        <begin position="491"/>
        <end position="518"/>
    </location>
</feature>
<keyword evidence="8" id="KW-0805">Transcription regulation</keyword>
<keyword evidence="11" id="KW-0539">Nucleus</keyword>
<dbReference type="OrthoDB" id="427030at2759"/>
<feature type="domain" description="C2H2-type" evidence="14">
    <location>
        <begin position="434"/>
        <end position="461"/>
    </location>
</feature>
<reference evidence="17" key="1">
    <citation type="submission" date="2025-08" db="UniProtKB">
        <authorList>
            <consortium name="RefSeq"/>
        </authorList>
    </citation>
    <scope>IDENTIFICATION</scope>
    <source>
        <tissue evidence="17">Muscle</tissue>
    </source>
</reference>
<dbReference type="PROSITE" id="PS50805">
    <property type="entry name" value="KRAB"/>
    <property type="match status" value="1"/>
</dbReference>
<dbReference type="FunFam" id="3.30.160.60:FF:000098">
    <property type="entry name" value="Zinc finger protein 614"/>
    <property type="match status" value="1"/>
</dbReference>
<dbReference type="InterPro" id="IPR036051">
    <property type="entry name" value="KRAB_dom_sf"/>
</dbReference>
<keyword evidence="4" id="KW-0479">Metal-binding</keyword>
<evidence type="ECO:0000256" key="2">
    <source>
        <dbReference type="ARBA" id="ARBA00004123"/>
    </source>
</evidence>
<dbReference type="FunFam" id="3.30.160.60:FF:000135">
    <property type="entry name" value="Zinc finger protein 358"/>
    <property type="match status" value="1"/>
</dbReference>
<dbReference type="FunFam" id="3.30.160.60:FF:000127">
    <property type="entry name" value="Zinc finger protein 354C"/>
    <property type="match status" value="1"/>
</dbReference>
<evidence type="ECO:0000256" key="11">
    <source>
        <dbReference type="ARBA" id="ARBA00023242"/>
    </source>
</evidence>
<dbReference type="Gene3D" id="3.30.160.60">
    <property type="entry name" value="Classic Zinc Finger"/>
    <property type="match status" value="10"/>
</dbReference>
<keyword evidence="16" id="KW-1185">Reference proteome</keyword>
<evidence type="ECO:0000256" key="8">
    <source>
        <dbReference type="ARBA" id="ARBA00023015"/>
    </source>
</evidence>
<dbReference type="InterPro" id="IPR036236">
    <property type="entry name" value="Znf_C2H2_sf"/>
</dbReference>
<keyword evidence="10" id="KW-0804">Transcription</keyword>
<dbReference type="KEGG" id="hai:109376676"/>
<dbReference type="Pfam" id="PF00096">
    <property type="entry name" value="zf-C2H2"/>
    <property type="match status" value="9"/>
</dbReference>
<dbReference type="PROSITE" id="PS50157">
    <property type="entry name" value="ZINC_FINGER_C2H2_2"/>
    <property type="match status" value="10"/>
</dbReference>
<dbReference type="AlphaFoldDB" id="A0A8B7QHM5"/>
<comment type="function">
    <text evidence="1">May be involved in transcriptional regulation.</text>
</comment>
<evidence type="ECO:0000313" key="16">
    <source>
        <dbReference type="Proteomes" id="UP000694851"/>
    </source>
</evidence>
<dbReference type="SUPFAM" id="SSF109640">
    <property type="entry name" value="KRAB domain (Kruppel-associated box)"/>
    <property type="match status" value="1"/>
</dbReference>
<feature type="domain" description="C2H2-type" evidence="14">
    <location>
        <begin position="462"/>
        <end position="489"/>
    </location>
</feature>
<dbReference type="GO" id="GO:0003677">
    <property type="term" value="F:DNA binding"/>
    <property type="evidence" value="ECO:0007669"/>
    <property type="project" value="UniProtKB-KW"/>
</dbReference>
<dbReference type="PROSITE" id="PS00028">
    <property type="entry name" value="ZINC_FINGER_C2H2_1"/>
    <property type="match status" value="10"/>
</dbReference>
<dbReference type="SMART" id="SM00355">
    <property type="entry name" value="ZnF_C2H2"/>
    <property type="match status" value="10"/>
</dbReference>
<dbReference type="SUPFAM" id="SSF57667">
    <property type="entry name" value="beta-beta-alpha zinc fingers"/>
    <property type="match status" value="6"/>
</dbReference>
<dbReference type="FunFam" id="3.30.160.60:FF:001478">
    <property type="entry name" value="Zinc finger protein 134"/>
    <property type="match status" value="1"/>
</dbReference>
<feature type="domain" description="KRAB" evidence="15">
    <location>
        <begin position="71"/>
        <end position="147"/>
    </location>
</feature>
<evidence type="ECO:0000256" key="1">
    <source>
        <dbReference type="ARBA" id="ARBA00003767"/>
    </source>
</evidence>
<dbReference type="FunFam" id="3.30.160.60:FF:000094">
    <property type="entry name" value="Zinc finger protein 605"/>
    <property type="match status" value="1"/>
</dbReference>
<evidence type="ECO:0000256" key="5">
    <source>
        <dbReference type="ARBA" id="ARBA00022737"/>
    </source>
</evidence>
<evidence type="ECO:0000256" key="3">
    <source>
        <dbReference type="ARBA" id="ARBA00006991"/>
    </source>
</evidence>
<feature type="domain" description="C2H2-type" evidence="14">
    <location>
        <begin position="350"/>
        <end position="377"/>
    </location>
</feature>
<feature type="region of interest" description="Disordered" evidence="13">
    <location>
        <begin position="1"/>
        <end position="67"/>
    </location>
</feature>
<name>A0A8B7QHM5_HIPAR</name>
<dbReference type="GO" id="GO:0045892">
    <property type="term" value="P:negative regulation of DNA-templated transcription"/>
    <property type="evidence" value="ECO:0007669"/>
    <property type="project" value="UniProtKB-ARBA"/>
</dbReference>
<dbReference type="FunFam" id="3.30.160.60:FF:000200">
    <property type="entry name" value="zinc finger protein 510 isoform X2"/>
    <property type="match status" value="1"/>
</dbReference>
<dbReference type="FunFam" id="3.30.160.60:FF:002343">
    <property type="entry name" value="Zinc finger protein 33A"/>
    <property type="match status" value="1"/>
</dbReference>
<dbReference type="InterPro" id="IPR013087">
    <property type="entry name" value="Znf_C2H2_type"/>
</dbReference>
<protein>
    <submittedName>
        <fullName evidence="17">LOW QUALITY PROTEIN: zinc finger protein 211-like</fullName>
    </submittedName>
</protein>
<evidence type="ECO:0000256" key="6">
    <source>
        <dbReference type="ARBA" id="ARBA00022771"/>
    </source>
</evidence>